<evidence type="ECO:0000313" key="2">
    <source>
        <dbReference type="EMBL" id="MBC5641181.1"/>
    </source>
</evidence>
<dbReference type="Proteomes" id="UP000662088">
    <property type="component" value="Unassembled WGS sequence"/>
</dbReference>
<dbReference type="InterPro" id="IPR023883">
    <property type="entry name" value="CHP03980_redox-disulphide"/>
</dbReference>
<dbReference type="Pfam" id="PF08984">
    <property type="entry name" value="DUF1858"/>
    <property type="match status" value="1"/>
</dbReference>
<proteinExistence type="predicted"/>
<dbReference type="PANTHER" id="PTHR39341:SF1">
    <property type="entry name" value="DUF1858 DOMAIN-CONTAINING PROTEIN"/>
    <property type="match status" value="1"/>
</dbReference>
<dbReference type="InterPro" id="IPR015077">
    <property type="entry name" value="DUF1858"/>
</dbReference>
<dbReference type="InterPro" id="IPR038062">
    <property type="entry name" value="ScdA-like_N_sf"/>
</dbReference>
<dbReference type="SUPFAM" id="SSF140683">
    <property type="entry name" value="SP0561-like"/>
    <property type="match status" value="1"/>
</dbReference>
<dbReference type="EMBL" id="JACOOQ010000026">
    <property type="protein sequence ID" value="MBC5641181.1"/>
    <property type="molecule type" value="Genomic_DNA"/>
</dbReference>
<organism evidence="2 3">
    <name type="scientific">Clostridium lentum</name>
    <dbReference type="NCBI Taxonomy" id="2763037"/>
    <lineage>
        <taxon>Bacteria</taxon>
        <taxon>Bacillati</taxon>
        <taxon>Bacillota</taxon>
        <taxon>Clostridia</taxon>
        <taxon>Eubacteriales</taxon>
        <taxon>Clostridiaceae</taxon>
        <taxon>Clostridium</taxon>
    </lineage>
</organism>
<dbReference type="Gene3D" id="1.10.3910.10">
    <property type="entry name" value="SP0561-like"/>
    <property type="match status" value="1"/>
</dbReference>
<name>A0A8I0AC66_9CLOT</name>
<protein>
    <submittedName>
        <fullName evidence="2">DUF1858 domain-containing protein</fullName>
    </submittedName>
</protein>
<gene>
    <name evidence="2" type="ORF">H8R92_12370</name>
</gene>
<dbReference type="RefSeq" id="WP_022211683.1">
    <property type="nucleotide sequence ID" value="NZ_JACOOQ010000026.1"/>
</dbReference>
<comment type="caution">
    <text evidence="2">The sequence shown here is derived from an EMBL/GenBank/DDBJ whole genome shotgun (WGS) entry which is preliminary data.</text>
</comment>
<feature type="domain" description="DUF1858" evidence="1">
    <location>
        <begin position="3"/>
        <end position="54"/>
    </location>
</feature>
<dbReference type="PANTHER" id="PTHR39341">
    <property type="entry name" value="BSL7085 PROTEIN"/>
    <property type="match status" value="1"/>
</dbReference>
<reference evidence="2" key="1">
    <citation type="submission" date="2020-08" db="EMBL/GenBank/DDBJ databases">
        <title>Genome public.</title>
        <authorList>
            <person name="Liu C."/>
            <person name="Sun Q."/>
        </authorList>
    </citation>
    <scope>NUCLEOTIDE SEQUENCE</scope>
    <source>
        <strain evidence="2">NSJ-42</strain>
    </source>
</reference>
<keyword evidence="3" id="KW-1185">Reference proteome</keyword>
<dbReference type="AlphaFoldDB" id="A0A8I0AC66"/>
<sequence>MVDKNSTISQILAENPGAIDIFNSYGIPCYGNMENQLSSVEDVSIRYGINVDNILNDVNSNGNNSGLY</sequence>
<accession>A0A8I0AC66</accession>
<evidence type="ECO:0000259" key="1">
    <source>
        <dbReference type="Pfam" id="PF08984"/>
    </source>
</evidence>
<evidence type="ECO:0000313" key="3">
    <source>
        <dbReference type="Proteomes" id="UP000662088"/>
    </source>
</evidence>